<evidence type="ECO:0000313" key="2">
    <source>
        <dbReference type="Proteomes" id="UP001165089"/>
    </source>
</evidence>
<proteinExistence type="predicted"/>
<protein>
    <recommendedName>
        <fullName evidence="3">SHOCT domain-containing protein</fullName>
    </recommendedName>
</protein>
<evidence type="ECO:0008006" key="3">
    <source>
        <dbReference type="Google" id="ProtNLM"/>
    </source>
</evidence>
<dbReference type="EMBL" id="BSDD01000007">
    <property type="protein sequence ID" value="GLH71463.1"/>
    <property type="molecule type" value="Genomic_DNA"/>
</dbReference>
<keyword evidence="2" id="KW-1185">Reference proteome</keyword>
<sequence length="260" mass="27596">MFRTMGWALAALPVLAGDPGQWRWQPANFTWVKRVPAEAGAPANDQPVRLAKETLAAALASVRFSADGKDTPLFVKDEVPVLAKILGEAFALAKPDEDLVLLSTARRGGGLMAAAQGVTARLFVKDGALNLLVHDTRQDFMDRYLVEGAQPSFTYGSRMAAAQVSLEAPGATRLRGDWLALPLAVPPAAPAAPVPAPAAAPAPQPAAPAAALTPAAAGPRDAAFYEAQTERLRALKKLRDENLITEAEYQARREAILKTF</sequence>
<name>A0ABQ5QA48_9BACT</name>
<gene>
    <name evidence="1" type="ORF">GETHPA_29970</name>
</gene>
<accession>A0ABQ5QA48</accession>
<dbReference type="RefSeq" id="WP_285727805.1">
    <property type="nucleotide sequence ID" value="NZ_BSDD01000007.1"/>
</dbReference>
<organism evidence="1 2">
    <name type="scientific">Geothrix rubra</name>
    <dbReference type="NCBI Taxonomy" id="2927977"/>
    <lineage>
        <taxon>Bacteria</taxon>
        <taxon>Pseudomonadati</taxon>
        <taxon>Acidobacteriota</taxon>
        <taxon>Holophagae</taxon>
        <taxon>Holophagales</taxon>
        <taxon>Holophagaceae</taxon>
        <taxon>Geothrix</taxon>
    </lineage>
</organism>
<evidence type="ECO:0000313" key="1">
    <source>
        <dbReference type="EMBL" id="GLH71463.1"/>
    </source>
</evidence>
<comment type="caution">
    <text evidence="1">The sequence shown here is derived from an EMBL/GenBank/DDBJ whole genome shotgun (WGS) entry which is preliminary data.</text>
</comment>
<dbReference type="Proteomes" id="UP001165089">
    <property type="component" value="Unassembled WGS sequence"/>
</dbReference>
<reference evidence="1 2" key="1">
    <citation type="journal article" date="2023" name="Antonie Van Leeuwenhoek">
        <title>Mesoterricola silvestris gen. nov., sp. nov., Mesoterricola sediminis sp. nov., Geothrix oryzae sp. nov., Geothrix edaphica sp. nov., Geothrix rubra sp. nov., and Geothrix limicola sp. nov., six novel members of Acidobacteriota isolated from soils.</title>
        <authorList>
            <person name="Itoh H."/>
            <person name="Sugisawa Y."/>
            <person name="Mise K."/>
            <person name="Xu Z."/>
            <person name="Kuniyasu M."/>
            <person name="Ushijima N."/>
            <person name="Kawano K."/>
            <person name="Kobayashi E."/>
            <person name="Shiratori Y."/>
            <person name="Masuda Y."/>
            <person name="Senoo K."/>
        </authorList>
    </citation>
    <scope>NUCLEOTIDE SEQUENCE [LARGE SCALE GENOMIC DNA]</scope>
    <source>
        <strain evidence="1 2">Red803</strain>
    </source>
</reference>